<organism evidence="1 2">
    <name type="scientific">Zarea fungicola</name>
    <dbReference type="NCBI Taxonomy" id="93591"/>
    <lineage>
        <taxon>Eukaryota</taxon>
        <taxon>Fungi</taxon>
        <taxon>Dikarya</taxon>
        <taxon>Ascomycota</taxon>
        <taxon>Pezizomycotina</taxon>
        <taxon>Sordariomycetes</taxon>
        <taxon>Hypocreomycetidae</taxon>
        <taxon>Hypocreales</taxon>
        <taxon>Cordycipitaceae</taxon>
        <taxon>Zarea</taxon>
    </lineage>
</organism>
<protein>
    <submittedName>
        <fullName evidence="1">Uncharacterized protein</fullName>
    </submittedName>
</protein>
<gene>
    <name evidence="1" type="ORF">NQ176_g10474</name>
</gene>
<sequence length="281" mass="31437">MNHGPVKSKLKSHTGTVVQPQVKYWTRASAAVLSRRWQRAVEPVIFSQISSNSSDLQYLSCILSRYPERGAYLRSLTVVCRLTHEHWTLLGVKDALHPLFSTLGAESNVENVDLTLQFEAGHPDLRHLTRQGIVLNRIDSKPLGEIAWAKKLDFTPLAAKTGKKRQNILQLHLMEQASLTTRFPNLQGVVWHCVESEEKDVRDRVRDGFGRYIAENLPKKRSITDVGISLRVGVLGIVIAAGTQVGRTSYEGFYANLRSATQHVTNLRYAGIAMMMTGHGL</sequence>
<dbReference type="EMBL" id="JANJQO010002873">
    <property type="protein sequence ID" value="KAJ2965736.1"/>
    <property type="molecule type" value="Genomic_DNA"/>
</dbReference>
<keyword evidence="2" id="KW-1185">Reference proteome</keyword>
<accession>A0ACC1MHC2</accession>
<reference evidence="1" key="1">
    <citation type="submission" date="2022-08" db="EMBL/GenBank/DDBJ databases">
        <title>Genome Sequence of Lecanicillium fungicola.</title>
        <authorList>
            <person name="Buettner E."/>
        </authorList>
    </citation>
    <scope>NUCLEOTIDE SEQUENCE</scope>
    <source>
        <strain evidence="1">Babe33</strain>
    </source>
</reference>
<evidence type="ECO:0000313" key="1">
    <source>
        <dbReference type="EMBL" id="KAJ2965736.1"/>
    </source>
</evidence>
<proteinExistence type="predicted"/>
<dbReference type="Proteomes" id="UP001143910">
    <property type="component" value="Unassembled WGS sequence"/>
</dbReference>
<evidence type="ECO:0000313" key="2">
    <source>
        <dbReference type="Proteomes" id="UP001143910"/>
    </source>
</evidence>
<comment type="caution">
    <text evidence="1">The sequence shown here is derived from an EMBL/GenBank/DDBJ whole genome shotgun (WGS) entry which is preliminary data.</text>
</comment>
<name>A0ACC1MHC2_9HYPO</name>